<protein>
    <submittedName>
        <fullName evidence="1">Uncharacterized protein</fullName>
    </submittedName>
</protein>
<sequence>MTTEKMTVHKALAELKLLDSRIEKAIAEGIYCVANKHSNDKINGIALDEYTNIMKGRYDKATDLINRRKAIKRAVVLSNSVTRVNVAGTEYTVAEAIEMKNHGVEFDKMLLEAMQKHYKNAQMQINQENGKDLEERADLYVTAIYGQKEGKTNTADIEKVKSDFLAANQYELIDPIRVLDKIEELEKNINDFMAEVDSALSVSNALTEITIEY</sequence>
<name>A0AAU8B7P1_9CAUD</name>
<organism evidence="1">
    <name type="scientific">Dulem virus 39</name>
    <dbReference type="NCBI Taxonomy" id="3145757"/>
    <lineage>
        <taxon>Viruses</taxon>
        <taxon>Duplodnaviria</taxon>
        <taxon>Heunggongvirae</taxon>
        <taxon>Uroviricota</taxon>
        <taxon>Caudoviricetes</taxon>
    </lineage>
</organism>
<dbReference type="EMBL" id="PP511791">
    <property type="protein sequence ID" value="XCD07530.1"/>
    <property type="molecule type" value="Genomic_DNA"/>
</dbReference>
<evidence type="ECO:0000313" key="1">
    <source>
        <dbReference type="EMBL" id="XCD07530.1"/>
    </source>
</evidence>
<proteinExistence type="predicted"/>
<accession>A0AAU8B7P1</accession>
<reference evidence="1" key="1">
    <citation type="submission" date="2024-03" db="EMBL/GenBank/DDBJ databases">
        <title>Diverse circular DNA viruses in blood, oral, and fecal samples of captive lemurs.</title>
        <authorList>
            <person name="Paietta E.N."/>
            <person name="Kraberger S."/>
            <person name="Lund M.C."/>
            <person name="Custer J.M."/>
            <person name="Vargas K.M."/>
            <person name="Ehmke E.E."/>
            <person name="Yoder A.D."/>
            <person name="Varsani A."/>
        </authorList>
    </citation>
    <scope>NUCLEOTIDE SEQUENCE</scope>
    <source>
        <strain evidence="1">Duke_28FS_1</strain>
    </source>
</reference>